<dbReference type="EMBL" id="CP062222">
    <property type="protein sequence ID" value="QTC92980.1"/>
    <property type="molecule type" value="Genomic_DNA"/>
</dbReference>
<organism evidence="4 5">
    <name type="scientific">Brevundimonas goettingensis</name>
    <dbReference type="NCBI Taxonomy" id="2774190"/>
    <lineage>
        <taxon>Bacteria</taxon>
        <taxon>Pseudomonadati</taxon>
        <taxon>Pseudomonadota</taxon>
        <taxon>Alphaproteobacteria</taxon>
        <taxon>Caulobacterales</taxon>
        <taxon>Caulobacteraceae</taxon>
        <taxon>Brevundimonas</taxon>
    </lineage>
</organism>
<evidence type="ECO:0000256" key="1">
    <source>
        <dbReference type="SAM" id="MobiDB-lite"/>
    </source>
</evidence>
<accession>A0A975GZT7</accession>
<dbReference type="Proteomes" id="UP000663918">
    <property type="component" value="Chromosome"/>
</dbReference>
<dbReference type="Pfam" id="PF04151">
    <property type="entry name" value="PPC"/>
    <property type="match status" value="2"/>
</dbReference>
<dbReference type="RefSeq" id="WP_207932258.1">
    <property type="nucleotide sequence ID" value="NZ_CP062222.1"/>
</dbReference>
<keyword evidence="5" id="KW-1185">Reference proteome</keyword>
<sequence length="619" mass="65160">MRRSVITATVSALALAAGASLLGGQAMAQTSLQIGGSVTGALDDHDSTLGTGDGQYRFEDYRFTARAGQRLEAIMRSDAFDTYLEVFKAGDEGAESGPLGFDDDGLADGTNARLRFVAPGNGAYTLRARTLSGVEGGDYSLSLSERPAPPRAPRPGGIRLGQTVSGSIADTDAEDDDGLRYDAYAFRAREGQRFAIALKSEDTDSLDPVVHVGQMVGGSFVEIAQNDDAASGGLDSYLVFTAPSSGTFIIRAMPLGTDSTGDYTLSLEEGPPPLDATPIAIGDTKEGELTESDGLNDAGARADAYRFTATAGQRIQAELNSEVLDTVLELFNAKGESIDQDDDSGGDTDSRLTTTLKDGGTYTLQVRAIGDTLLGAYTLKLGEAAPAPAAIPLPFGETVQGEITADGARDDDERGYADYSFQGTEGNRVQIVMRSGDFDTYLQIGKPGDSFEALSSDDDGLGEGTDSRLNYILPETGEYVIRASPLGSDAKGLFSIELTDKGPQPEPGSILVGHTARGTLTDSDGIADDGAFFDAYTITVAEGDKLDVTLVSNHFDAYLDIGKMNDGTWESVASDDDSLSDTHAKVEWTVDEAGTYIIRARSFAPGESGDYTLAVESRK</sequence>
<feature type="signal peptide" evidence="2">
    <location>
        <begin position="1"/>
        <end position="28"/>
    </location>
</feature>
<evidence type="ECO:0000259" key="3">
    <source>
        <dbReference type="Pfam" id="PF04151"/>
    </source>
</evidence>
<feature type="region of interest" description="Disordered" evidence="1">
    <location>
        <begin position="143"/>
        <end position="163"/>
    </location>
</feature>
<dbReference type="Gene3D" id="2.60.120.380">
    <property type="match status" value="5"/>
</dbReference>
<protein>
    <submittedName>
        <fullName evidence="4">PPC domain-containing protein</fullName>
    </submittedName>
</protein>
<gene>
    <name evidence="4" type="ORF">IFJ75_09115</name>
</gene>
<feature type="domain" description="Peptidase C-terminal archaeal/bacterial" evidence="3">
    <location>
        <begin position="416"/>
        <end position="484"/>
    </location>
</feature>
<evidence type="ECO:0000256" key="2">
    <source>
        <dbReference type="SAM" id="SignalP"/>
    </source>
</evidence>
<name>A0A975GZT7_9CAUL</name>
<dbReference type="AlphaFoldDB" id="A0A975GZT7"/>
<feature type="domain" description="Peptidase C-terminal archaeal/bacterial" evidence="3">
    <location>
        <begin position="303"/>
        <end position="368"/>
    </location>
</feature>
<proteinExistence type="predicted"/>
<feature type="chain" id="PRO_5038053192" evidence="2">
    <location>
        <begin position="29"/>
        <end position="619"/>
    </location>
</feature>
<dbReference type="InterPro" id="IPR007280">
    <property type="entry name" value="Peptidase_C_arc/bac"/>
</dbReference>
<evidence type="ECO:0000313" key="4">
    <source>
        <dbReference type="EMBL" id="QTC92980.1"/>
    </source>
</evidence>
<keyword evidence="2" id="KW-0732">Signal</keyword>
<reference evidence="4" key="1">
    <citation type="submission" date="2020-09" db="EMBL/GenBank/DDBJ databases">
        <title>Brevundimonas sp. LVF2 isolated from a puddle in Goettingen, Germany.</title>
        <authorList>
            <person name="Friedrich I."/>
            <person name="Klassen A."/>
            <person name="Hannes N."/>
            <person name="Schneider D."/>
            <person name="Hertel R."/>
            <person name="Daniel R."/>
        </authorList>
    </citation>
    <scope>NUCLEOTIDE SEQUENCE</scope>
    <source>
        <strain evidence="4">LVF2</strain>
    </source>
</reference>
<dbReference type="KEGG" id="bgoe:IFJ75_09115"/>
<evidence type="ECO:0000313" key="5">
    <source>
        <dbReference type="Proteomes" id="UP000663918"/>
    </source>
</evidence>